<dbReference type="OrthoDB" id="18209at2157"/>
<evidence type="ECO:0000256" key="7">
    <source>
        <dbReference type="SAM" id="MobiDB-lite"/>
    </source>
</evidence>
<dbReference type="PANTHER" id="PTHR43297">
    <property type="entry name" value="OLIGOPEPTIDE TRANSPORT ATP-BINDING PROTEIN APPD"/>
    <property type="match status" value="1"/>
</dbReference>
<feature type="compositionally biased region" description="Basic and acidic residues" evidence="7">
    <location>
        <begin position="336"/>
        <end position="345"/>
    </location>
</feature>
<dbReference type="GO" id="GO:0005886">
    <property type="term" value="C:plasma membrane"/>
    <property type="evidence" value="ECO:0007669"/>
    <property type="project" value="UniProtKB-SubCell"/>
</dbReference>
<evidence type="ECO:0000256" key="6">
    <source>
        <dbReference type="ARBA" id="ARBA00023136"/>
    </source>
</evidence>
<keyword evidence="10" id="KW-1185">Reference proteome</keyword>
<dbReference type="Pfam" id="PF08352">
    <property type="entry name" value="oligo_HPY"/>
    <property type="match status" value="1"/>
</dbReference>
<dbReference type="GO" id="GO:0015833">
    <property type="term" value="P:peptide transport"/>
    <property type="evidence" value="ECO:0007669"/>
    <property type="project" value="InterPro"/>
</dbReference>
<dbReference type="Proteomes" id="UP000323537">
    <property type="component" value="Unassembled WGS sequence"/>
</dbReference>
<evidence type="ECO:0000313" key="9">
    <source>
        <dbReference type="EMBL" id="SFH41820.1"/>
    </source>
</evidence>
<dbReference type="CDD" id="cd03257">
    <property type="entry name" value="ABC_NikE_OppD_transporters"/>
    <property type="match status" value="1"/>
</dbReference>
<evidence type="ECO:0000256" key="3">
    <source>
        <dbReference type="ARBA" id="ARBA00022475"/>
    </source>
</evidence>
<gene>
    <name evidence="9" type="ORF">SAMN04488066_103174</name>
</gene>
<evidence type="ECO:0000256" key="5">
    <source>
        <dbReference type="ARBA" id="ARBA00022840"/>
    </source>
</evidence>
<dbReference type="PANTHER" id="PTHR43297:SF2">
    <property type="entry name" value="DIPEPTIDE TRANSPORT ATP-BINDING PROTEIN DPPD"/>
    <property type="match status" value="1"/>
</dbReference>
<dbReference type="InterPro" id="IPR050388">
    <property type="entry name" value="ABC_Ni/Peptide_Import"/>
</dbReference>
<dbReference type="InterPro" id="IPR003593">
    <property type="entry name" value="AAA+_ATPase"/>
</dbReference>
<keyword evidence="3" id="KW-1003">Cell membrane</keyword>
<dbReference type="RefSeq" id="WP_149783596.1">
    <property type="nucleotide sequence ID" value="NZ_BAAADP010000001.1"/>
</dbReference>
<evidence type="ECO:0000259" key="8">
    <source>
        <dbReference type="PROSITE" id="PS50893"/>
    </source>
</evidence>
<dbReference type="SMART" id="SM00382">
    <property type="entry name" value="AAA"/>
    <property type="match status" value="1"/>
</dbReference>
<accession>A0A1I2ZVW8</accession>
<feature type="domain" description="ABC transporter" evidence="8">
    <location>
        <begin position="17"/>
        <end position="265"/>
    </location>
</feature>
<dbReference type="InterPro" id="IPR027417">
    <property type="entry name" value="P-loop_NTPase"/>
</dbReference>
<keyword evidence="4" id="KW-0547">Nucleotide-binding</keyword>
<keyword evidence="6" id="KW-0472">Membrane</keyword>
<dbReference type="Gene3D" id="3.40.50.300">
    <property type="entry name" value="P-loop containing nucleotide triphosphate hydrolases"/>
    <property type="match status" value="1"/>
</dbReference>
<dbReference type="EMBL" id="FOPZ01000003">
    <property type="protein sequence ID" value="SFH41820.1"/>
    <property type="molecule type" value="Genomic_DNA"/>
</dbReference>
<proteinExistence type="predicted"/>
<dbReference type="NCBIfam" id="TIGR01727">
    <property type="entry name" value="oligo_HPY"/>
    <property type="match status" value="1"/>
</dbReference>
<organism evidence="9 10">
    <name type="scientific">Halorubrum aquaticum</name>
    <dbReference type="NCBI Taxonomy" id="387340"/>
    <lineage>
        <taxon>Archaea</taxon>
        <taxon>Methanobacteriati</taxon>
        <taxon>Methanobacteriota</taxon>
        <taxon>Stenosarchaea group</taxon>
        <taxon>Halobacteria</taxon>
        <taxon>Halobacteriales</taxon>
        <taxon>Haloferacaceae</taxon>
        <taxon>Halorubrum</taxon>
    </lineage>
</organism>
<comment type="subcellular location">
    <subcellularLocation>
        <location evidence="1">Cell membrane</location>
        <topology evidence="1">Peripheral membrane protein</topology>
    </subcellularLocation>
</comment>
<dbReference type="AlphaFoldDB" id="A0A1I2ZVW8"/>
<dbReference type="PROSITE" id="PS50893">
    <property type="entry name" value="ABC_TRANSPORTER_2"/>
    <property type="match status" value="1"/>
</dbReference>
<feature type="region of interest" description="Disordered" evidence="7">
    <location>
        <begin position="336"/>
        <end position="361"/>
    </location>
</feature>
<protein>
    <submittedName>
        <fullName evidence="9">Peptide/nickel transport system ATP-binding protein</fullName>
    </submittedName>
</protein>
<dbReference type="SUPFAM" id="SSF52540">
    <property type="entry name" value="P-loop containing nucleoside triphosphate hydrolases"/>
    <property type="match status" value="1"/>
</dbReference>
<sequence length="361" mass="39496">MKQATATFDFDDDAPLLAVEDAVVTYSTSEGDLTAVDEISFSVDENEIFGLVGESGCGKSTVAQAILSLLPSNGRVSSGSVRFRGVELTELSKRELDALRWEHFSLISQGAMNALNPVHRISNQIVEAIQAHRDVSTDEARERVAELFEVVGLDPDRMDDYPHQFSGGMKQRAYIAMSLALDPDLIIADEPTTALDVIVQDQILKRLKELRDELGISVIIISHDISVIAETCNRLGVMYSGKLMEYGNLKEIFANPYNPYTLGLQNAFPTLRGDQSDLISIPGSPPDIADLPDGCRFMDRCPFATSECGTDHPPLEAVGEDHASACYHHDSIERMREDSKNRETWNRTGADAATSGGVGDD</sequence>
<evidence type="ECO:0000256" key="2">
    <source>
        <dbReference type="ARBA" id="ARBA00022448"/>
    </source>
</evidence>
<dbReference type="InterPro" id="IPR013563">
    <property type="entry name" value="Oligopep_ABC_C"/>
</dbReference>
<dbReference type="Pfam" id="PF00005">
    <property type="entry name" value="ABC_tran"/>
    <property type="match status" value="1"/>
</dbReference>
<evidence type="ECO:0000256" key="1">
    <source>
        <dbReference type="ARBA" id="ARBA00004202"/>
    </source>
</evidence>
<dbReference type="GO" id="GO:0016887">
    <property type="term" value="F:ATP hydrolysis activity"/>
    <property type="evidence" value="ECO:0007669"/>
    <property type="project" value="InterPro"/>
</dbReference>
<keyword evidence="2" id="KW-0813">Transport</keyword>
<reference evidence="9 10" key="1">
    <citation type="submission" date="2016-10" db="EMBL/GenBank/DDBJ databases">
        <authorList>
            <person name="Varghese N."/>
            <person name="Submissions S."/>
        </authorList>
    </citation>
    <scope>NUCLEOTIDE SEQUENCE [LARGE SCALE GENOMIC DNA]</scope>
    <source>
        <strain evidence="9 10">CGMCC 1.6377</strain>
    </source>
</reference>
<evidence type="ECO:0000313" key="10">
    <source>
        <dbReference type="Proteomes" id="UP000323537"/>
    </source>
</evidence>
<dbReference type="InterPro" id="IPR003439">
    <property type="entry name" value="ABC_transporter-like_ATP-bd"/>
</dbReference>
<evidence type="ECO:0000256" key="4">
    <source>
        <dbReference type="ARBA" id="ARBA00022741"/>
    </source>
</evidence>
<name>A0A1I2ZVW8_9EURY</name>
<dbReference type="FunFam" id="3.40.50.300:FF:000016">
    <property type="entry name" value="Oligopeptide ABC transporter ATP-binding component"/>
    <property type="match status" value="1"/>
</dbReference>
<keyword evidence="5 9" id="KW-0067">ATP-binding</keyword>
<dbReference type="GO" id="GO:0005524">
    <property type="term" value="F:ATP binding"/>
    <property type="evidence" value="ECO:0007669"/>
    <property type="project" value="UniProtKB-KW"/>
</dbReference>